<evidence type="ECO:0000313" key="5">
    <source>
        <dbReference type="Proteomes" id="UP000800200"/>
    </source>
</evidence>
<keyword evidence="4" id="KW-0808">Transferase</keyword>
<protein>
    <submittedName>
        <fullName evidence="4">Glycosyltransferase family 4 protein</fullName>
    </submittedName>
</protein>
<dbReference type="InterPro" id="IPR011990">
    <property type="entry name" value="TPR-like_helical_dom_sf"/>
</dbReference>
<dbReference type="InterPro" id="IPR050194">
    <property type="entry name" value="Glycosyltransferase_grp1"/>
</dbReference>
<dbReference type="PANTHER" id="PTHR45947">
    <property type="entry name" value="SULFOQUINOVOSYL TRANSFERASE SQD2"/>
    <property type="match status" value="1"/>
</dbReference>
<feature type="domain" description="Glycosyl transferase family 1" evidence="2">
    <location>
        <begin position="1489"/>
        <end position="1578"/>
    </location>
</feature>
<evidence type="ECO:0000259" key="3">
    <source>
        <dbReference type="Pfam" id="PF13439"/>
    </source>
</evidence>
<evidence type="ECO:0000259" key="2">
    <source>
        <dbReference type="Pfam" id="PF00534"/>
    </source>
</evidence>
<dbReference type="CDD" id="cd03823">
    <property type="entry name" value="GT4_ExpE7-like"/>
    <property type="match status" value="1"/>
</dbReference>
<keyword evidence="5" id="KW-1185">Reference proteome</keyword>
<feature type="domain" description="Glycosyltransferase subfamily 4-like N-terminal" evidence="3">
    <location>
        <begin position="1227"/>
        <end position="1421"/>
    </location>
</feature>
<name>A0A6A6D502_9PEZI</name>
<keyword evidence="1" id="KW-0328">Glycosyltransferase</keyword>
<sequence length="1608" mass="180380">MASKVGLSVTQIDQPEYLRLERPSYGQRKDIHEEIADLSKAFLFKILLGAIHSQTDRIYFLSRDGLLLRQLLNNWKSPFLDRYLSHATTQDLFISRATSCWLALNFRDDWLTQAVGFAFWLCHGHATLRQISDLFGIAEVPLADDGVLYSSSRDTLLVVRAYKTAQLTDKVRASLLEKRQLAEEYLTSAGVFSARHITLCDIGYSGTVARDLNSFFLQESSRADAPTVPKVELELLSTNANYQPNSVLSQPYVHFADRSILPQDRLPQALTDSFAWLEVFFKHPAYGPLLGYQKKGGQIAPEYTIDSEPVPDYPFHKIVKSGNFKSEDIVLLWMSSVSSWDVLIDPLVARLSAPDINTIKQMMVSIYEDDAVSDKKRSIVLVRPDLSAPEIYQLAKRKDFWIAGSIVASASPEIDLSETMVGGRSEPSATQVPSRPLSARTKLKLLSPLRPKKLGRDLLLNARLARLRVGLDRFDATFYRTYYADLSTLDERALRRHFIEHGRKEGRFADSGALIAHLESEHGPLPPDFDAFAYKRLHGDLRFETRWQLEAHYLVYGRRERRRYRPVWDSRDEDFEELLHAGEIELTEEERSAWKRGTSVRHLPSRAHAIVALLRRGVAELAPLSLTGHFDLAYYVRRHPELKDSSPQEAYRHWLHHGAGRGEAASEDDRIFELIGERTYPTAFRYELFASRYQVLSETEAAHDRVDLLGFFLRGEFTADKELIEGPGAARLWETVARRAHERGRLDDAVQAYKNALDCGGASGRILHQLADIYVSQHLLHDALDHYERCTAASSPNRWSFINGARLAADLRYFDKSLRFIAQGESIWASKEPWRRARDYVYDAWYTHALKSGPSDSSLDVVKKISDLISGESAVQKSVSDPSGYVIVLLDRHHAPTKNEEELISAFINGELNRKTRIYTTHQIINSDISFMGSACIVFHETRSNPSTLRLAGSARALSIPTMYWIGALDGKDLPAFRDGGASSSLASLLEDRLALHFMSLCDRGIATLPTAIPILEQNTKQGAAALVGRLRRLRQRTRSNGTYIVRLPRDVAGRRLKADAWSTLERLLSKRDRVSVVYDQNIVPPREMSRFGRRLRSADLTTTDAASSWILAEAAGYISFESGTPGTWGEATIGHREAALLDVPFYDLDGHFAESALSGSRGDALSALLRIVDEGSSIEVAETTNRIRTWDPLARPPGNARTAAHEQTASKLRVLYANVFFPPQTIGGATRVVKDNVDYIIDNHSDEFELAALTSDDENDRNGSSRIDNYRGIPVLRLATPQELDMDWRAYNADVYCHAIEFLKTFKPDLVHVHCLQRLSVAVIEACRTLNIAYIVTLHDAWWLSDFSFLTNEDGELVMPAENVSAQRCSPRIGFSESLSRASQLRSALAGAQMRLSVSQSFAKVYESCGFDVRVVANGVSRLKVRPRAASDARVRLAHVGGTQHHKGMQLVEAILRDNKFENLSLSYVDLFRDHGDVSQTVWGTTPVTVLGKIPSSSIEEIYAQTDVLLAPSTWPESFGLVAREAMNAGCWVIASSLGSMGEEVTHGRNGFLVDVARPESLLAALREIDQNPSTYKKSPPSRVAMRTADQQSQELVDVYRSLVTRN</sequence>
<dbReference type="SUPFAM" id="SSF53756">
    <property type="entry name" value="UDP-Glycosyltransferase/glycogen phosphorylase"/>
    <property type="match status" value="1"/>
</dbReference>
<gene>
    <name evidence="4" type="ORF">K469DRAFT_688958</name>
</gene>
<dbReference type="Gene3D" id="3.40.50.2000">
    <property type="entry name" value="Glycogen Phosphorylase B"/>
    <property type="match status" value="2"/>
</dbReference>
<dbReference type="EMBL" id="ML994906">
    <property type="protein sequence ID" value="KAF2174457.1"/>
    <property type="molecule type" value="Genomic_DNA"/>
</dbReference>
<accession>A0A6A6D502</accession>
<dbReference type="PANTHER" id="PTHR45947:SF13">
    <property type="entry name" value="TRANSFERASE"/>
    <property type="match status" value="1"/>
</dbReference>
<dbReference type="Pfam" id="PF13439">
    <property type="entry name" value="Glyco_transf_4"/>
    <property type="match status" value="1"/>
</dbReference>
<dbReference type="Gene3D" id="1.25.40.10">
    <property type="entry name" value="Tetratricopeptide repeat domain"/>
    <property type="match status" value="1"/>
</dbReference>
<dbReference type="Pfam" id="PF00534">
    <property type="entry name" value="Glycos_transf_1"/>
    <property type="match status" value="1"/>
</dbReference>
<dbReference type="InterPro" id="IPR001296">
    <property type="entry name" value="Glyco_trans_1"/>
</dbReference>
<dbReference type="Proteomes" id="UP000800200">
    <property type="component" value="Unassembled WGS sequence"/>
</dbReference>
<evidence type="ECO:0000256" key="1">
    <source>
        <dbReference type="ARBA" id="ARBA00022676"/>
    </source>
</evidence>
<dbReference type="GO" id="GO:0016757">
    <property type="term" value="F:glycosyltransferase activity"/>
    <property type="evidence" value="ECO:0007669"/>
    <property type="project" value="UniProtKB-KW"/>
</dbReference>
<dbReference type="OrthoDB" id="447306at2759"/>
<dbReference type="SUPFAM" id="SSF48452">
    <property type="entry name" value="TPR-like"/>
    <property type="match status" value="1"/>
</dbReference>
<organism evidence="4 5">
    <name type="scientific">Zopfia rhizophila CBS 207.26</name>
    <dbReference type="NCBI Taxonomy" id="1314779"/>
    <lineage>
        <taxon>Eukaryota</taxon>
        <taxon>Fungi</taxon>
        <taxon>Dikarya</taxon>
        <taxon>Ascomycota</taxon>
        <taxon>Pezizomycotina</taxon>
        <taxon>Dothideomycetes</taxon>
        <taxon>Dothideomycetes incertae sedis</taxon>
        <taxon>Zopfiaceae</taxon>
        <taxon>Zopfia</taxon>
    </lineage>
</organism>
<reference evidence="4" key="1">
    <citation type="journal article" date="2020" name="Stud. Mycol.">
        <title>101 Dothideomycetes genomes: a test case for predicting lifestyles and emergence of pathogens.</title>
        <authorList>
            <person name="Haridas S."/>
            <person name="Albert R."/>
            <person name="Binder M."/>
            <person name="Bloem J."/>
            <person name="Labutti K."/>
            <person name="Salamov A."/>
            <person name="Andreopoulos B."/>
            <person name="Baker S."/>
            <person name="Barry K."/>
            <person name="Bills G."/>
            <person name="Bluhm B."/>
            <person name="Cannon C."/>
            <person name="Castanera R."/>
            <person name="Culley D."/>
            <person name="Daum C."/>
            <person name="Ezra D."/>
            <person name="Gonzalez J."/>
            <person name="Henrissat B."/>
            <person name="Kuo A."/>
            <person name="Liang C."/>
            <person name="Lipzen A."/>
            <person name="Lutzoni F."/>
            <person name="Magnuson J."/>
            <person name="Mondo S."/>
            <person name="Nolan M."/>
            <person name="Ohm R."/>
            <person name="Pangilinan J."/>
            <person name="Park H.-J."/>
            <person name="Ramirez L."/>
            <person name="Alfaro M."/>
            <person name="Sun H."/>
            <person name="Tritt A."/>
            <person name="Yoshinaga Y."/>
            <person name="Zwiers L.-H."/>
            <person name="Turgeon B."/>
            <person name="Goodwin S."/>
            <person name="Spatafora J."/>
            <person name="Crous P."/>
            <person name="Grigoriev I."/>
        </authorList>
    </citation>
    <scope>NUCLEOTIDE SEQUENCE</scope>
    <source>
        <strain evidence="4">CBS 207.26</strain>
    </source>
</reference>
<dbReference type="InterPro" id="IPR028098">
    <property type="entry name" value="Glyco_trans_4-like_N"/>
</dbReference>
<proteinExistence type="predicted"/>
<evidence type="ECO:0000313" key="4">
    <source>
        <dbReference type="EMBL" id="KAF2174457.1"/>
    </source>
</evidence>